<comment type="caution">
    <text evidence="2">The sequence shown here is derived from an EMBL/GenBank/DDBJ whole genome shotgun (WGS) entry which is preliminary data.</text>
</comment>
<accession>A0A4V2JEV3</accession>
<name>A0A4V2JEV3_9MICO</name>
<keyword evidence="1" id="KW-0812">Transmembrane</keyword>
<dbReference type="Proteomes" id="UP000294194">
    <property type="component" value="Unassembled WGS sequence"/>
</dbReference>
<proteinExistence type="predicted"/>
<keyword evidence="1" id="KW-0472">Membrane</keyword>
<keyword evidence="3" id="KW-1185">Reference proteome</keyword>
<sequence>MSTRWARFARGWVAALFATLIAAASHTLAGGGTPNLVSLALALAFSVLVCVALTGRSLSLLRTGLAVGASQVGFHLLFATLGGATGTVLSSGGHNHAGSMVFDVASSPVHHTSVWMYLAHAFAAIATIVVLRRGEAAFWGMRATLARFLVTILAGITRVPILVPRPARIELSVRAPRLFLFLTGSLQHRGPPALA</sequence>
<dbReference type="EMBL" id="SISG01000001">
    <property type="protein sequence ID" value="TBN57079.1"/>
    <property type="molecule type" value="Genomic_DNA"/>
</dbReference>
<dbReference type="AlphaFoldDB" id="A0A4V2JEV3"/>
<feature type="transmembrane region" description="Helical" evidence="1">
    <location>
        <begin position="73"/>
        <end position="94"/>
    </location>
</feature>
<reference evidence="3" key="1">
    <citation type="submission" date="2019-02" db="EMBL/GenBank/DDBJ databases">
        <title>Glaciihabitans arcticus sp. nov., a psychrotolerant bacterium isolated from polar soil.</title>
        <authorList>
            <person name="Dahal R.H."/>
        </authorList>
    </citation>
    <scope>NUCLEOTIDE SEQUENCE [LARGE SCALE GENOMIC DNA]</scope>
    <source>
        <strain evidence="3">RP-3-7</strain>
    </source>
</reference>
<organism evidence="2 3">
    <name type="scientific">Glaciihabitans arcticus</name>
    <dbReference type="NCBI Taxonomy" id="2668039"/>
    <lineage>
        <taxon>Bacteria</taxon>
        <taxon>Bacillati</taxon>
        <taxon>Actinomycetota</taxon>
        <taxon>Actinomycetes</taxon>
        <taxon>Micrococcales</taxon>
        <taxon>Microbacteriaceae</taxon>
        <taxon>Glaciihabitans</taxon>
    </lineage>
</organism>
<keyword evidence="1" id="KW-1133">Transmembrane helix</keyword>
<dbReference type="RefSeq" id="WP_130981190.1">
    <property type="nucleotide sequence ID" value="NZ_SISG01000001.1"/>
</dbReference>
<evidence type="ECO:0000256" key="1">
    <source>
        <dbReference type="SAM" id="Phobius"/>
    </source>
</evidence>
<evidence type="ECO:0000313" key="2">
    <source>
        <dbReference type="EMBL" id="TBN57079.1"/>
    </source>
</evidence>
<gene>
    <name evidence="2" type="ORF">EYE40_06500</name>
</gene>
<feature type="transmembrane region" description="Helical" evidence="1">
    <location>
        <begin position="144"/>
        <end position="163"/>
    </location>
</feature>
<protein>
    <submittedName>
        <fullName evidence="2">Uncharacterized protein</fullName>
    </submittedName>
</protein>
<feature type="transmembrane region" description="Helical" evidence="1">
    <location>
        <begin position="114"/>
        <end position="132"/>
    </location>
</feature>
<evidence type="ECO:0000313" key="3">
    <source>
        <dbReference type="Proteomes" id="UP000294194"/>
    </source>
</evidence>
<feature type="transmembrane region" description="Helical" evidence="1">
    <location>
        <begin position="39"/>
        <end position="61"/>
    </location>
</feature>